<sequence length="1149" mass="122884">MAAASVLYGLTRRARPAPGSSLSHPAPNGPDRSPGSRRPERPDRPGKPGPGGQTAPTHTAPPEVTAMNRTPTEPPAESVRSRVEDVLPLSPLQEGILFHSLFDESERDVYVAQLLLDLTGPLDARRLRDAADGVLARHANLRAGFLRRASGEPAQVVQRDVRAPWREEDLSALAGPALCRALDALLAEDRARRFDLARPPLLRFTLIRTGPHSHRLLLTYHHILMDGWSWPVLVRELLAAHDAGPDSPEPAPVTPYSSFLRWLDTRDTGAARDAWSRSLAGLAGGSRTAPASVPPGAVLPDRVETQLARTTTDRLTELARAHRLTPGTVLQGAWALLLGQQLRSEDVVFGAIVSGRSPELPGVADIVGLCINTVPVRVRIDRAEPLVELFGRLQEEQAALIEHHHLSLVEVQRLAGAGELFDSCVAFQNYPVDADGLAALSTGDLRVTAVDPHDAAHYPLTLTAVPGTRLRLQIDYRPDVFGADQARAMLDRLVRLLEAVARDPRLPVGALDLLSAAERHRVLVEWNDTACDEDYAEVVERVREQAALNPATTAVTDDRGQEIGYAGLVARTDTLSLRLLEAGVGAGDLVAVLSEPTAAVPVALLGILGAGAAYVPLDPEGPVTRTADLLGAGGIGWLLAAPAQQERAREIADACGGAVRVLVLADTGDTAPPTRAPLAGGPDALAYVCFTSGSTGKPKGAMVHRRGMNNHLLSKLDDLELTPGDRVVMNAPLTFDISVWQMLAPLITGGRVHLVSRDTARDPAVLFADAAHRGITVLETVPSFVRAAVDLWDTGAVPPALPDLRWFIVNGEVLPPELCERWYARYPDAAVINAYGLTECSDDNTHAFIGHDVGALLEHGRLPVGRPLRNNRLYILDPGLAPVPPGVPGELFIAGTGVGPGYLRDPRRTSERYVPDPFAAEPGSRMYRTGDLARLRADGQLDFLGRQDHQVKIRGNRIELGEVETALRAVPGVTEAVVAVDRDHAGQQRLIAYYTGSPTPEEVRSALGLALPNYMVPAMFLALPAFPLTTNGKLDRKALPDPATVARPAGRAPETPAEQAVCAIFAEVLGLPGAGPDDDFFAHGGHSLLATRLMGRIRSECGAQLTIRDLFETPTPAGLAVRIAAAGAAGADAPARPRPVLRPRARDRA</sequence>
<dbReference type="EMBL" id="BMVP01000004">
    <property type="protein sequence ID" value="GHB56753.1"/>
    <property type="molecule type" value="Genomic_DNA"/>
</dbReference>
<dbReference type="PROSITE" id="PS50075">
    <property type="entry name" value="CARRIER"/>
    <property type="match status" value="1"/>
</dbReference>
<dbReference type="InterPro" id="IPR036736">
    <property type="entry name" value="ACP-like_sf"/>
</dbReference>
<dbReference type="InterPro" id="IPR025110">
    <property type="entry name" value="AMP-bd_C"/>
</dbReference>
<evidence type="ECO:0000256" key="3">
    <source>
        <dbReference type="ARBA" id="ARBA00022553"/>
    </source>
</evidence>
<dbReference type="InterPro" id="IPR001242">
    <property type="entry name" value="Condensation_dom"/>
</dbReference>
<dbReference type="Pfam" id="PF00501">
    <property type="entry name" value="AMP-binding"/>
    <property type="match status" value="1"/>
</dbReference>
<dbReference type="Gene3D" id="3.30.559.30">
    <property type="entry name" value="Nonribosomal peptide synthetase, condensation domain"/>
    <property type="match status" value="1"/>
</dbReference>
<dbReference type="NCBIfam" id="TIGR01733">
    <property type="entry name" value="AA-adenyl-dom"/>
    <property type="match status" value="1"/>
</dbReference>
<dbReference type="SUPFAM" id="SSF56801">
    <property type="entry name" value="Acetyl-CoA synthetase-like"/>
    <property type="match status" value="1"/>
</dbReference>
<evidence type="ECO:0000313" key="7">
    <source>
        <dbReference type="Proteomes" id="UP000642673"/>
    </source>
</evidence>
<evidence type="ECO:0000256" key="4">
    <source>
        <dbReference type="SAM" id="MobiDB-lite"/>
    </source>
</evidence>
<dbReference type="Pfam" id="PF00668">
    <property type="entry name" value="Condensation"/>
    <property type="match status" value="1"/>
</dbReference>
<dbReference type="InterPro" id="IPR023213">
    <property type="entry name" value="CAT-like_dom_sf"/>
</dbReference>
<protein>
    <recommendedName>
        <fullName evidence="5">Carrier domain-containing protein</fullName>
    </recommendedName>
</protein>
<name>A0ABQ3EWL4_9ACTN</name>
<dbReference type="PANTHER" id="PTHR45527:SF1">
    <property type="entry name" value="FATTY ACID SYNTHASE"/>
    <property type="match status" value="1"/>
</dbReference>
<dbReference type="InterPro" id="IPR000873">
    <property type="entry name" value="AMP-dep_synth/lig_dom"/>
</dbReference>
<proteinExistence type="predicted"/>
<dbReference type="Pfam" id="PF13193">
    <property type="entry name" value="AMP-binding_C"/>
    <property type="match status" value="1"/>
</dbReference>
<comment type="cofactor">
    <cofactor evidence="1">
        <name>pantetheine 4'-phosphate</name>
        <dbReference type="ChEBI" id="CHEBI:47942"/>
    </cofactor>
</comment>
<dbReference type="SMART" id="SM00823">
    <property type="entry name" value="PKS_PP"/>
    <property type="match status" value="1"/>
</dbReference>
<dbReference type="Proteomes" id="UP000642673">
    <property type="component" value="Unassembled WGS sequence"/>
</dbReference>
<dbReference type="SUPFAM" id="SSF47336">
    <property type="entry name" value="ACP-like"/>
    <property type="match status" value="1"/>
</dbReference>
<feature type="domain" description="Carrier" evidence="5">
    <location>
        <begin position="1052"/>
        <end position="1127"/>
    </location>
</feature>
<evidence type="ECO:0000256" key="2">
    <source>
        <dbReference type="ARBA" id="ARBA00022450"/>
    </source>
</evidence>
<dbReference type="Gene3D" id="3.30.559.10">
    <property type="entry name" value="Chloramphenicol acetyltransferase-like domain"/>
    <property type="match status" value="1"/>
</dbReference>
<dbReference type="InterPro" id="IPR045851">
    <property type="entry name" value="AMP-bd_C_sf"/>
</dbReference>
<dbReference type="Pfam" id="PF00550">
    <property type="entry name" value="PP-binding"/>
    <property type="match status" value="1"/>
</dbReference>
<feature type="compositionally biased region" description="Basic and acidic residues" evidence="4">
    <location>
        <begin position="37"/>
        <end position="46"/>
    </location>
</feature>
<dbReference type="InterPro" id="IPR010071">
    <property type="entry name" value="AA_adenyl_dom"/>
</dbReference>
<gene>
    <name evidence="6" type="ORF">GCM10010347_28590</name>
</gene>
<keyword evidence="2" id="KW-0596">Phosphopantetheine</keyword>
<dbReference type="InterPro" id="IPR020845">
    <property type="entry name" value="AMP-binding_CS"/>
</dbReference>
<evidence type="ECO:0000256" key="1">
    <source>
        <dbReference type="ARBA" id="ARBA00001957"/>
    </source>
</evidence>
<feature type="region of interest" description="Disordered" evidence="4">
    <location>
        <begin position="1"/>
        <end position="82"/>
    </location>
</feature>
<dbReference type="Gene3D" id="3.40.50.12780">
    <property type="entry name" value="N-terminal domain of ligase-like"/>
    <property type="match status" value="1"/>
</dbReference>
<keyword evidence="7" id="KW-1185">Reference proteome</keyword>
<dbReference type="PANTHER" id="PTHR45527">
    <property type="entry name" value="NONRIBOSOMAL PEPTIDE SYNTHETASE"/>
    <property type="match status" value="1"/>
</dbReference>
<dbReference type="Gene3D" id="3.40.50.1820">
    <property type="entry name" value="alpha/beta hydrolase"/>
    <property type="match status" value="1"/>
</dbReference>
<evidence type="ECO:0000313" key="6">
    <source>
        <dbReference type="EMBL" id="GHB56753.1"/>
    </source>
</evidence>
<reference evidence="7" key="1">
    <citation type="journal article" date="2019" name="Int. J. Syst. Evol. Microbiol.">
        <title>The Global Catalogue of Microorganisms (GCM) 10K type strain sequencing project: providing services to taxonomists for standard genome sequencing and annotation.</title>
        <authorList>
            <consortium name="The Broad Institute Genomics Platform"/>
            <consortium name="The Broad Institute Genome Sequencing Center for Infectious Disease"/>
            <person name="Wu L."/>
            <person name="Ma J."/>
        </authorList>
    </citation>
    <scope>NUCLEOTIDE SEQUENCE [LARGE SCALE GENOMIC DNA]</scope>
    <source>
        <strain evidence="7">JCM 4738</strain>
    </source>
</reference>
<dbReference type="PROSITE" id="PS00455">
    <property type="entry name" value="AMP_BINDING"/>
    <property type="match status" value="1"/>
</dbReference>
<dbReference type="Gene3D" id="3.30.300.30">
    <property type="match status" value="1"/>
</dbReference>
<dbReference type="CDD" id="cd05930">
    <property type="entry name" value="A_NRPS"/>
    <property type="match status" value="1"/>
</dbReference>
<dbReference type="SUPFAM" id="SSF52777">
    <property type="entry name" value="CoA-dependent acyltransferases"/>
    <property type="match status" value="2"/>
</dbReference>
<dbReference type="InterPro" id="IPR042099">
    <property type="entry name" value="ANL_N_sf"/>
</dbReference>
<comment type="caution">
    <text evidence="6">The sequence shown here is derived from an EMBL/GenBank/DDBJ whole genome shotgun (WGS) entry which is preliminary data.</text>
</comment>
<evidence type="ECO:0000259" key="5">
    <source>
        <dbReference type="PROSITE" id="PS50075"/>
    </source>
</evidence>
<dbReference type="InterPro" id="IPR020806">
    <property type="entry name" value="PKS_PP-bd"/>
</dbReference>
<feature type="region of interest" description="Disordered" evidence="4">
    <location>
        <begin position="1128"/>
        <end position="1149"/>
    </location>
</feature>
<organism evidence="6 7">
    <name type="scientific">Streptomyces cirratus</name>
    <dbReference type="NCBI Taxonomy" id="68187"/>
    <lineage>
        <taxon>Bacteria</taxon>
        <taxon>Bacillati</taxon>
        <taxon>Actinomycetota</taxon>
        <taxon>Actinomycetes</taxon>
        <taxon>Kitasatosporales</taxon>
        <taxon>Streptomycetaceae</taxon>
        <taxon>Streptomyces</taxon>
    </lineage>
</organism>
<accession>A0ABQ3EWL4</accession>
<dbReference type="CDD" id="cd19543">
    <property type="entry name" value="DCL_NRPS"/>
    <property type="match status" value="1"/>
</dbReference>
<dbReference type="InterPro" id="IPR029058">
    <property type="entry name" value="AB_hydrolase_fold"/>
</dbReference>
<keyword evidence="3" id="KW-0597">Phosphoprotein</keyword>
<dbReference type="InterPro" id="IPR009081">
    <property type="entry name" value="PP-bd_ACP"/>
</dbReference>